<evidence type="ECO:0000313" key="1">
    <source>
        <dbReference type="EMBL" id="CAK0895910.1"/>
    </source>
</evidence>
<dbReference type="EMBL" id="CAUYUJ010020107">
    <property type="protein sequence ID" value="CAK0895910.1"/>
    <property type="molecule type" value="Genomic_DNA"/>
</dbReference>
<keyword evidence="2" id="KW-1185">Reference proteome</keyword>
<sequence>EVPCKDDRFMGDVDHQRMQDRKPAWITVKAFASALGRAQNTPDAPGEWCFAFFYSKVCRVNN</sequence>
<feature type="non-terminal residue" evidence="1">
    <location>
        <position position="1"/>
    </location>
</feature>
<proteinExistence type="predicted"/>
<gene>
    <name evidence="1" type="ORF">PCOR1329_LOCUS74512</name>
</gene>
<organism evidence="1 2">
    <name type="scientific">Prorocentrum cordatum</name>
    <dbReference type="NCBI Taxonomy" id="2364126"/>
    <lineage>
        <taxon>Eukaryota</taxon>
        <taxon>Sar</taxon>
        <taxon>Alveolata</taxon>
        <taxon>Dinophyceae</taxon>
        <taxon>Prorocentrales</taxon>
        <taxon>Prorocentraceae</taxon>
        <taxon>Prorocentrum</taxon>
    </lineage>
</organism>
<name>A0ABN9X8W1_9DINO</name>
<accession>A0ABN9X8W1</accession>
<comment type="caution">
    <text evidence="1">The sequence shown here is derived from an EMBL/GenBank/DDBJ whole genome shotgun (WGS) entry which is preliminary data.</text>
</comment>
<protein>
    <submittedName>
        <fullName evidence="1">Uncharacterized protein</fullName>
    </submittedName>
</protein>
<evidence type="ECO:0000313" key="2">
    <source>
        <dbReference type="Proteomes" id="UP001189429"/>
    </source>
</evidence>
<reference evidence="1" key="1">
    <citation type="submission" date="2023-10" db="EMBL/GenBank/DDBJ databases">
        <authorList>
            <person name="Chen Y."/>
            <person name="Shah S."/>
            <person name="Dougan E. K."/>
            <person name="Thang M."/>
            <person name="Chan C."/>
        </authorList>
    </citation>
    <scope>NUCLEOTIDE SEQUENCE [LARGE SCALE GENOMIC DNA]</scope>
</reference>
<dbReference type="Proteomes" id="UP001189429">
    <property type="component" value="Unassembled WGS sequence"/>
</dbReference>